<dbReference type="Gene3D" id="1.10.760.10">
    <property type="entry name" value="Cytochrome c-like domain"/>
    <property type="match status" value="1"/>
</dbReference>
<name>A0ABY7U2C4_9SPHN</name>
<evidence type="ECO:0000256" key="7">
    <source>
        <dbReference type="SAM" id="SignalP"/>
    </source>
</evidence>
<keyword evidence="9" id="KW-0614">Plasmid</keyword>
<geneLocation type="plasmid" evidence="9 10">
    <name>unnamed1</name>
</geneLocation>
<proteinExistence type="predicted"/>
<dbReference type="Proteomes" id="UP001218231">
    <property type="component" value="Plasmid unnamed1"/>
</dbReference>
<dbReference type="EMBL" id="CP117418">
    <property type="protein sequence ID" value="WCT79654.1"/>
    <property type="molecule type" value="Genomic_DNA"/>
</dbReference>
<keyword evidence="10" id="KW-1185">Reference proteome</keyword>
<dbReference type="RefSeq" id="WP_273619925.1">
    <property type="nucleotide sequence ID" value="NZ_CP117418.1"/>
</dbReference>
<sequence>MKVSRFMVLAAMAMGLATSGGAQAQGANPAVRGKLLFLQCGACHAVVPGAPAKVGPNLSGVFGRKAGAMAGFKYSPALAKAGLTWDEGNLDKWLTSPAKLVPGTIMLFPGLPKPEDRKAVIAYLKTVK</sequence>
<accession>A0ABY7U2C4</accession>
<keyword evidence="3 6" id="KW-0479">Metal-binding</keyword>
<keyword evidence="5 6" id="KW-0408">Iron</keyword>
<organism evidence="9 10">
    <name type="scientific">Novosphingobium humi</name>
    <dbReference type="NCBI Taxonomy" id="2282397"/>
    <lineage>
        <taxon>Bacteria</taxon>
        <taxon>Pseudomonadati</taxon>
        <taxon>Pseudomonadota</taxon>
        <taxon>Alphaproteobacteria</taxon>
        <taxon>Sphingomonadales</taxon>
        <taxon>Sphingomonadaceae</taxon>
        <taxon>Novosphingobium</taxon>
    </lineage>
</organism>
<keyword evidence="7" id="KW-0732">Signal</keyword>
<evidence type="ECO:0000259" key="8">
    <source>
        <dbReference type="PROSITE" id="PS51007"/>
    </source>
</evidence>
<evidence type="ECO:0000256" key="5">
    <source>
        <dbReference type="ARBA" id="ARBA00023004"/>
    </source>
</evidence>
<evidence type="ECO:0000256" key="1">
    <source>
        <dbReference type="ARBA" id="ARBA00022448"/>
    </source>
</evidence>
<evidence type="ECO:0000313" key="9">
    <source>
        <dbReference type="EMBL" id="WCT79654.1"/>
    </source>
</evidence>
<keyword evidence="4" id="KW-0249">Electron transport</keyword>
<evidence type="ECO:0000256" key="6">
    <source>
        <dbReference type="PROSITE-ProRule" id="PRU00433"/>
    </source>
</evidence>
<dbReference type="PROSITE" id="PS51007">
    <property type="entry name" value="CYTC"/>
    <property type="match status" value="1"/>
</dbReference>
<dbReference type="SUPFAM" id="SSF46626">
    <property type="entry name" value="Cytochrome c"/>
    <property type="match status" value="1"/>
</dbReference>
<evidence type="ECO:0000313" key="10">
    <source>
        <dbReference type="Proteomes" id="UP001218231"/>
    </source>
</evidence>
<dbReference type="PRINTS" id="PR00604">
    <property type="entry name" value="CYTCHRMECIAB"/>
</dbReference>
<dbReference type="InterPro" id="IPR002327">
    <property type="entry name" value="Cyt_c_1A/1B"/>
</dbReference>
<reference evidence="9 10" key="1">
    <citation type="submission" date="2023-02" db="EMBL/GenBank/DDBJ databases">
        <title>Genome sequence of Novosphingobium humi KACC 19094.</title>
        <authorList>
            <person name="Kim S."/>
            <person name="Heo J."/>
            <person name="Kwon S.-W."/>
        </authorList>
    </citation>
    <scope>NUCLEOTIDE SEQUENCE [LARGE SCALE GENOMIC DNA]</scope>
    <source>
        <strain evidence="9 10">KACC 19094</strain>
        <plasmid evidence="9 10">unnamed1</plasmid>
    </source>
</reference>
<evidence type="ECO:0000256" key="2">
    <source>
        <dbReference type="ARBA" id="ARBA00022617"/>
    </source>
</evidence>
<feature type="domain" description="Cytochrome c" evidence="8">
    <location>
        <begin position="28"/>
        <end position="128"/>
    </location>
</feature>
<gene>
    <name evidence="9" type="ORF">PQ457_16445</name>
</gene>
<keyword evidence="1" id="KW-0813">Transport</keyword>
<keyword evidence="2 6" id="KW-0349">Heme</keyword>
<dbReference type="PANTHER" id="PTHR11961">
    <property type="entry name" value="CYTOCHROME C"/>
    <property type="match status" value="1"/>
</dbReference>
<evidence type="ECO:0000256" key="3">
    <source>
        <dbReference type="ARBA" id="ARBA00022723"/>
    </source>
</evidence>
<feature type="signal peptide" evidence="7">
    <location>
        <begin position="1"/>
        <end position="24"/>
    </location>
</feature>
<protein>
    <submittedName>
        <fullName evidence="9">Cytochrome c family protein</fullName>
    </submittedName>
</protein>
<dbReference type="InterPro" id="IPR009056">
    <property type="entry name" value="Cyt_c-like_dom"/>
</dbReference>
<evidence type="ECO:0000256" key="4">
    <source>
        <dbReference type="ARBA" id="ARBA00022982"/>
    </source>
</evidence>
<dbReference type="InterPro" id="IPR036909">
    <property type="entry name" value="Cyt_c-like_dom_sf"/>
</dbReference>
<feature type="chain" id="PRO_5046565935" evidence="7">
    <location>
        <begin position="25"/>
        <end position="128"/>
    </location>
</feature>
<dbReference type="Pfam" id="PF00034">
    <property type="entry name" value="Cytochrom_C"/>
    <property type="match status" value="1"/>
</dbReference>